<keyword evidence="5" id="KW-0998">Cell outer membrane</keyword>
<dbReference type="Gene3D" id="1.25.40.390">
    <property type="match status" value="1"/>
</dbReference>
<dbReference type="InterPro" id="IPR012944">
    <property type="entry name" value="SusD_RagB_dom"/>
</dbReference>
<evidence type="ECO:0000259" key="6">
    <source>
        <dbReference type="Pfam" id="PF07980"/>
    </source>
</evidence>
<evidence type="ECO:0000313" key="8">
    <source>
        <dbReference type="EMBL" id="RAJ26176.1"/>
    </source>
</evidence>
<comment type="caution">
    <text evidence="8">The sequence shown here is derived from an EMBL/GenBank/DDBJ whole genome shotgun (WGS) entry which is preliminary data.</text>
</comment>
<evidence type="ECO:0000313" key="9">
    <source>
        <dbReference type="Proteomes" id="UP000249754"/>
    </source>
</evidence>
<dbReference type="PROSITE" id="PS51257">
    <property type="entry name" value="PROKAR_LIPOPROTEIN"/>
    <property type="match status" value="1"/>
</dbReference>
<comment type="subcellular location">
    <subcellularLocation>
        <location evidence="1">Cell outer membrane</location>
    </subcellularLocation>
</comment>
<evidence type="ECO:0000256" key="4">
    <source>
        <dbReference type="ARBA" id="ARBA00023136"/>
    </source>
</evidence>
<feature type="domain" description="RagB/SusD" evidence="6">
    <location>
        <begin position="346"/>
        <end position="491"/>
    </location>
</feature>
<keyword evidence="4" id="KW-0472">Membrane</keyword>
<dbReference type="InterPro" id="IPR033985">
    <property type="entry name" value="SusD-like_N"/>
</dbReference>
<reference evidence="8 9" key="1">
    <citation type="submission" date="2018-06" db="EMBL/GenBank/DDBJ databases">
        <title>Genomic Encyclopedia of Archaeal and Bacterial Type Strains, Phase II (KMG-II): from individual species to whole genera.</title>
        <authorList>
            <person name="Goeker M."/>
        </authorList>
    </citation>
    <scope>NUCLEOTIDE SEQUENCE [LARGE SCALE GENOMIC DNA]</scope>
    <source>
        <strain evidence="8 9">DSM 14825</strain>
    </source>
</reference>
<dbReference type="CDD" id="cd08977">
    <property type="entry name" value="SusD"/>
    <property type="match status" value="1"/>
</dbReference>
<keyword evidence="3" id="KW-0732">Signal</keyword>
<proteinExistence type="inferred from homology"/>
<dbReference type="SUPFAM" id="SSF48452">
    <property type="entry name" value="TPR-like"/>
    <property type="match status" value="1"/>
</dbReference>
<name>A0A327SAX2_9SPHI</name>
<accession>A0A327SAX2</accession>
<dbReference type="Pfam" id="PF07980">
    <property type="entry name" value="SusD_RagB"/>
    <property type="match status" value="1"/>
</dbReference>
<dbReference type="RefSeq" id="WP_111635274.1">
    <property type="nucleotide sequence ID" value="NZ_QLLR01000024.1"/>
</dbReference>
<gene>
    <name evidence="8" type="ORF">LY11_03882</name>
</gene>
<dbReference type="EMBL" id="QLLR01000024">
    <property type="protein sequence ID" value="RAJ26176.1"/>
    <property type="molecule type" value="Genomic_DNA"/>
</dbReference>
<evidence type="ECO:0000256" key="5">
    <source>
        <dbReference type="ARBA" id="ARBA00023237"/>
    </source>
</evidence>
<dbReference type="AlphaFoldDB" id="A0A327SAX2"/>
<dbReference type="InterPro" id="IPR011990">
    <property type="entry name" value="TPR-like_helical_dom_sf"/>
</dbReference>
<feature type="domain" description="SusD-like N-terminal" evidence="7">
    <location>
        <begin position="91"/>
        <end position="222"/>
    </location>
</feature>
<dbReference type="GO" id="GO:0009279">
    <property type="term" value="C:cell outer membrane"/>
    <property type="evidence" value="ECO:0007669"/>
    <property type="project" value="UniProtKB-SubCell"/>
</dbReference>
<comment type="similarity">
    <text evidence="2">Belongs to the SusD family.</text>
</comment>
<dbReference type="OrthoDB" id="993981at2"/>
<organism evidence="8 9">
    <name type="scientific">Pedobacter cryoconitis</name>
    <dbReference type="NCBI Taxonomy" id="188932"/>
    <lineage>
        <taxon>Bacteria</taxon>
        <taxon>Pseudomonadati</taxon>
        <taxon>Bacteroidota</taxon>
        <taxon>Sphingobacteriia</taxon>
        <taxon>Sphingobacteriales</taxon>
        <taxon>Sphingobacteriaceae</taxon>
        <taxon>Pedobacter</taxon>
    </lineage>
</organism>
<protein>
    <submittedName>
        <fullName evidence="8">Putative outer membrane starch-binding protein</fullName>
    </submittedName>
</protein>
<dbReference type="Proteomes" id="UP000249754">
    <property type="component" value="Unassembled WGS sequence"/>
</dbReference>
<dbReference type="Pfam" id="PF14322">
    <property type="entry name" value="SusD-like_3"/>
    <property type="match status" value="1"/>
</dbReference>
<evidence type="ECO:0000256" key="2">
    <source>
        <dbReference type="ARBA" id="ARBA00006275"/>
    </source>
</evidence>
<evidence type="ECO:0000259" key="7">
    <source>
        <dbReference type="Pfam" id="PF14322"/>
    </source>
</evidence>
<evidence type="ECO:0000256" key="1">
    <source>
        <dbReference type="ARBA" id="ARBA00004442"/>
    </source>
</evidence>
<sequence>MNNYHKILTIAMCGSIGLLCSCKKSFLDKQPISQGTAGTYYKTASDAEGGLVGVYQQAFLTNQYWVWDYITNGDARADNCYAGGDNPDNFAIDNFQLTPQNGNATRNWQNLYQDIYAANIVLDYVPKIAAEQFANNRQQEILGEAKFIRALDYFQLVTTYNDVPLILSTVDFPAKPSRNAATEVYAQIEKDLIDAETALPLTAASVGHATKGSAQALLAKVYAQEGKYQQSLDYSNKVINSGKYALVPNFATLFDGTKNTSESIFEIQHSSASGFTSYNVSLFLPAKFGTYSFNKFNLPTNDLVNLYKSQNDNIRLSSSVYLATVGTDGLAAGDPIPTPYTAAYGTIPFLYKWKTNISQYGGGTDNTILLRLADIILLKAEALNQLGQTGAAIPLVNQIRARVSLAPITATSKDDVALAILNERRMELAFEGNRWNDLLRFGKQYTIDLMNKQTGPDGKPLNYNVSQTKLLFPVPFNEIQLDGNLTQNPGY</sequence>
<evidence type="ECO:0000256" key="3">
    <source>
        <dbReference type="ARBA" id="ARBA00022729"/>
    </source>
</evidence>